<dbReference type="Proteomes" id="UP000076643">
    <property type="component" value="Unassembled WGS sequence"/>
</dbReference>
<proteinExistence type="predicted"/>
<name>A0A166VH64_9GAMM</name>
<accession>A0A166VH64</accession>
<organism evidence="1 2">
    <name type="scientific">Pseudoalteromonas luteoviolacea DSM 6061</name>
    <dbReference type="NCBI Taxonomy" id="1365250"/>
    <lineage>
        <taxon>Bacteria</taxon>
        <taxon>Pseudomonadati</taxon>
        <taxon>Pseudomonadota</taxon>
        <taxon>Gammaproteobacteria</taxon>
        <taxon>Alteromonadales</taxon>
        <taxon>Pseudoalteromonadaceae</taxon>
        <taxon>Pseudoalteromonas</taxon>
    </lineage>
</organism>
<protein>
    <submittedName>
        <fullName evidence="1">Uncharacterized protein</fullName>
    </submittedName>
</protein>
<dbReference type="AlphaFoldDB" id="A0A166VH64"/>
<comment type="caution">
    <text evidence="1">The sequence shown here is derived from an EMBL/GenBank/DDBJ whole genome shotgun (WGS) entry which is preliminary data.</text>
</comment>
<evidence type="ECO:0000313" key="2">
    <source>
        <dbReference type="Proteomes" id="UP000076643"/>
    </source>
</evidence>
<gene>
    <name evidence="1" type="ORF">N475_21430</name>
</gene>
<dbReference type="EMBL" id="AUYB01000128">
    <property type="protein sequence ID" value="KZN32725.1"/>
    <property type="molecule type" value="Genomic_DNA"/>
</dbReference>
<evidence type="ECO:0000313" key="1">
    <source>
        <dbReference type="EMBL" id="KZN32725.1"/>
    </source>
</evidence>
<reference evidence="1 2" key="1">
    <citation type="submission" date="2013-07" db="EMBL/GenBank/DDBJ databases">
        <title>Comparative Genomic and Metabolomic Analysis of Twelve Strains of Pseudoalteromonas luteoviolacea.</title>
        <authorList>
            <person name="Vynne N.G."/>
            <person name="Mansson M."/>
            <person name="Gram L."/>
        </authorList>
    </citation>
    <scope>NUCLEOTIDE SEQUENCE [LARGE SCALE GENOMIC DNA]</scope>
    <source>
        <strain evidence="1 2">DSM 6061</strain>
    </source>
</reference>
<sequence>MIHILLNCIDIPSLGLFRNIDKFTKLAIEQFLSDWVSWQGKNQASKMNNKGLFCLK</sequence>
<keyword evidence="2" id="KW-1185">Reference proteome</keyword>